<dbReference type="OrthoDB" id="3768022at2"/>
<evidence type="ECO:0000256" key="3">
    <source>
        <dbReference type="ARBA" id="ARBA00022475"/>
    </source>
</evidence>
<dbReference type="RefSeq" id="WP_111862734.1">
    <property type="nucleotide sequence ID" value="NZ_QLYX01000001.1"/>
</dbReference>
<evidence type="ECO:0000256" key="4">
    <source>
        <dbReference type="ARBA" id="ARBA00022692"/>
    </source>
</evidence>
<dbReference type="InterPro" id="IPR020846">
    <property type="entry name" value="MFS_dom"/>
</dbReference>
<evidence type="ECO:0000259" key="8">
    <source>
        <dbReference type="PROSITE" id="PS50850"/>
    </source>
</evidence>
<evidence type="ECO:0000256" key="6">
    <source>
        <dbReference type="ARBA" id="ARBA00023136"/>
    </source>
</evidence>
<gene>
    <name evidence="9" type="ORF">DPM19_00390</name>
</gene>
<sequence length="447" mass="46986">MRRDPSPAREPLPPMARRAAFAGFVGTFIEYYDFALYGVLTVYFAPLFFPSDNPSTSLLTGLAVFGAGFVARPVGGILFGRFGDRYGRRNALVLSVLLMGACSTLVAVLPTYETIGVLAPILLVVLRLGQGVSAGSEMLGSITYVLESVPRSRRVLMASLTPMGAMMGGSLSSIVAAILAGTLGSEAMESYGWRIAFLIAGPLTLLALVIRSRLEDSPEFAEVVAHREVVRTPLREVLVRHRRNLLIAGGIAMAANGAPNVAIWFTSYLVGERDIPGEQVFLATALTGIPMALLSPLSGRLTDRFGQRRVLVGVLCGYLVVSFPVLHLISTASGVLQLALVMGVFGSLGALVQAPAFTYIAEHFPARVRYTGANFGQNIGTVFGSGIAPFVAALLVAATGSTLSPGIWIVAVCLIAFAALSLRGVHYVAGVTDTGSEAGPTPKPADA</sequence>
<keyword evidence="4 7" id="KW-0812">Transmembrane</keyword>
<dbReference type="Gene3D" id="1.20.1250.20">
    <property type="entry name" value="MFS general substrate transporter like domains"/>
    <property type="match status" value="2"/>
</dbReference>
<keyword evidence="6 7" id="KW-0472">Membrane</keyword>
<proteinExistence type="predicted"/>
<dbReference type="SUPFAM" id="SSF103473">
    <property type="entry name" value="MFS general substrate transporter"/>
    <property type="match status" value="1"/>
</dbReference>
<evidence type="ECO:0000256" key="2">
    <source>
        <dbReference type="ARBA" id="ARBA00022448"/>
    </source>
</evidence>
<evidence type="ECO:0000256" key="1">
    <source>
        <dbReference type="ARBA" id="ARBA00004651"/>
    </source>
</evidence>
<feature type="transmembrane region" description="Helical" evidence="7">
    <location>
        <begin position="335"/>
        <end position="361"/>
    </location>
</feature>
<comment type="subcellular location">
    <subcellularLocation>
        <location evidence="1">Cell membrane</location>
        <topology evidence="1">Multi-pass membrane protein</topology>
    </subcellularLocation>
</comment>
<feature type="transmembrane region" description="Helical" evidence="7">
    <location>
        <begin position="310"/>
        <end position="329"/>
    </location>
</feature>
<evidence type="ECO:0000256" key="7">
    <source>
        <dbReference type="SAM" id="Phobius"/>
    </source>
</evidence>
<dbReference type="InterPro" id="IPR011701">
    <property type="entry name" value="MFS"/>
</dbReference>
<dbReference type="GO" id="GO:0022857">
    <property type="term" value="F:transmembrane transporter activity"/>
    <property type="evidence" value="ECO:0007669"/>
    <property type="project" value="InterPro"/>
</dbReference>
<feature type="transmembrane region" description="Helical" evidence="7">
    <location>
        <begin position="245"/>
        <end position="267"/>
    </location>
</feature>
<feature type="transmembrane region" description="Helical" evidence="7">
    <location>
        <begin position="279"/>
        <end position="298"/>
    </location>
</feature>
<feature type="transmembrane region" description="Helical" evidence="7">
    <location>
        <begin position="91"/>
        <end position="109"/>
    </location>
</feature>
<evidence type="ECO:0000313" key="9">
    <source>
        <dbReference type="EMBL" id="RAY16682.1"/>
    </source>
</evidence>
<keyword evidence="3" id="KW-1003">Cell membrane</keyword>
<dbReference type="Proteomes" id="UP000251891">
    <property type="component" value="Unassembled WGS sequence"/>
</dbReference>
<evidence type="ECO:0000256" key="5">
    <source>
        <dbReference type="ARBA" id="ARBA00022989"/>
    </source>
</evidence>
<comment type="caution">
    <text evidence="9">The sequence shown here is derived from an EMBL/GenBank/DDBJ whole genome shotgun (WGS) entry which is preliminary data.</text>
</comment>
<dbReference type="Pfam" id="PF07690">
    <property type="entry name" value="MFS_1"/>
    <property type="match status" value="1"/>
</dbReference>
<dbReference type="EMBL" id="QLYX01000001">
    <property type="protein sequence ID" value="RAY16682.1"/>
    <property type="molecule type" value="Genomic_DNA"/>
</dbReference>
<feature type="transmembrane region" description="Helical" evidence="7">
    <location>
        <begin position="191"/>
        <end position="210"/>
    </location>
</feature>
<feature type="transmembrane region" description="Helical" evidence="7">
    <location>
        <begin position="382"/>
        <end position="400"/>
    </location>
</feature>
<dbReference type="PANTHER" id="PTHR43045">
    <property type="entry name" value="SHIKIMATE TRANSPORTER"/>
    <property type="match status" value="1"/>
</dbReference>
<reference evidence="9 10" key="1">
    <citation type="submission" date="2018-06" db="EMBL/GenBank/DDBJ databases">
        <title>Actinomadura craniellae sp. nov. isolated from marine sponge Craniella sp.</title>
        <authorList>
            <person name="Li L."/>
            <person name="Xu Q.H."/>
            <person name="Lin H.W."/>
            <person name="Lu Y.H."/>
        </authorList>
    </citation>
    <scope>NUCLEOTIDE SEQUENCE [LARGE SCALE GENOMIC DNA]</scope>
    <source>
        <strain evidence="9 10">LHW63021</strain>
    </source>
</reference>
<feature type="domain" description="Major facilitator superfamily (MFS) profile" evidence="8">
    <location>
        <begin position="19"/>
        <end position="429"/>
    </location>
</feature>
<dbReference type="PROSITE" id="PS50850">
    <property type="entry name" value="MFS"/>
    <property type="match status" value="1"/>
</dbReference>
<dbReference type="PANTHER" id="PTHR43045:SF1">
    <property type="entry name" value="SHIKIMATE TRANSPORTER"/>
    <property type="match status" value="1"/>
</dbReference>
<feature type="transmembrane region" description="Helical" evidence="7">
    <location>
        <begin position="21"/>
        <end position="45"/>
    </location>
</feature>
<organism evidence="9 10">
    <name type="scientific">Actinomadura craniellae</name>
    <dbReference type="NCBI Taxonomy" id="2231787"/>
    <lineage>
        <taxon>Bacteria</taxon>
        <taxon>Bacillati</taxon>
        <taxon>Actinomycetota</taxon>
        <taxon>Actinomycetes</taxon>
        <taxon>Streptosporangiales</taxon>
        <taxon>Thermomonosporaceae</taxon>
        <taxon>Actinomadura</taxon>
    </lineage>
</organism>
<protein>
    <submittedName>
        <fullName evidence="9">MFS transporter</fullName>
    </submittedName>
</protein>
<keyword evidence="10" id="KW-1185">Reference proteome</keyword>
<name>A0A365HCF3_9ACTN</name>
<dbReference type="GO" id="GO:0005886">
    <property type="term" value="C:plasma membrane"/>
    <property type="evidence" value="ECO:0007669"/>
    <property type="project" value="UniProtKB-SubCell"/>
</dbReference>
<dbReference type="AlphaFoldDB" id="A0A365HCF3"/>
<feature type="transmembrane region" description="Helical" evidence="7">
    <location>
        <begin position="155"/>
        <end position="179"/>
    </location>
</feature>
<feature type="transmembrane region" description="Helical" evidence="7">
    <location>
        <begin position="57"/>
        <end position="79"/>
    </location>
</feature>
<dbReference type="InterPro" id="IPR036259">
    <property type="entry name" value="MFS_trans_sf"/>
</dbReference>
<feature type="transmembrane region" description="Helical" evidence="7">
    <location>
        <begin position="406"/>
        <end position="425"/>
    </location>
</feature>
<keyword evidence="5 7" id="KW-1133">Transmembrane helix</keyword>
<evidence type="ECO:0000313" key="10">
    <source>
        <dbReference type="Proteomes" id="UP000251891"/>
    </source>
</evidence>
<keyword evidence="2" id="KW-0813">Transport</keyword>
<accession>A0A365HCF3</accession>